<dbReference type="InterPro" id="IPR039799">
    <property type="entry name" value="ALR/ERV"/>
</dbReference>
<accession>A0A6C0B725</accession>
<dbReference type="Gene3D" id="1.20.120.310">
    <property type="entry name" value="ERV/ALR sulfhydryl oxidase domain"/>
    <property type="match status" value="1"/>
</dbReference>
<dbReference type="SUPFAM" id="SSF69000">
    <property type="entry name" value="FAD-dependent thiol oxidase"/>
    <property type="match status" value="1"/>
</dbReference>
<evidence type="ECO:0000256" key="6">
    <source>
        <dbReference type="ARBA" id="ARBA00023157"/>
    </source>
</evidence>
<dbReference type="EC" id="1.8.3.2" evidence="2"/>
<evidence type="ECO:0000259" key="7">
    <source>
        <dbReference type="PROSITE" id="PS51324"/>
    </source>
</evidence>
<evidence type="ECO:0000256" key="3">
    <source>
        <dbReference type="ARBA" id="ARBA00022630"/>
    </source>
</evidence>
<keyword evidence="5" id="KW-0560">Oxidoreductase</keyword>
<proteinExistence type="predicted"/>
<protein>
    <recommendedName>
        <fullName evidence="2">thiol oxidase</fullName>
        <ecNumber evidence="2">1.8.3.2</ecNumber>
    </recommendedName>
</protein>
<evidence type="ECO:0000256" key="2">
    <source>
        <dbReference type="ARBA" id="ARBA00012512"/>
    </source>
</evidence>
<evidence type="ECO:0000256" key="1">
    <source>
        <dbReference type="ARBA" id="ARBA00001974"/>
    </source>
</evidence>
<dbReference type="EMBL" id="MN739080">
    <property type="protein sequence ID" value="QHS87349.1"/>
    <property type="molecule type" value="Genomic_DNA"/>
</dbReference>
<sequence>MKTRKTSPYSESDYNSNDGMLTTIWGPSQWHFLHTMSFNYPVNPTHKDKVNYRAYVLSLRNVLPCGKCRANLRQNLKKLPLNMSHMASRATFSKYVFDLHELINEMLHKKSGLSYEQVRDTYENFRSRCVLPEPVVVRKCNAKTRRKKESGCTRPLYGKKAKCLLRIVPQEQKTPTFEVDSKCVKVESA</sequence>
<evidence type="ECO:0000313" key="8">
    <source>
        <dbReference type="EMBL" id="QHS87349.1"/>
    </source>
</evidence>
<dbReference type="GO" id="GO:0016971">
    <property type="term" value="F:flavin-dependent sulfhydryl oxidase activity"/>
    <property type="evidence" value="ECO:0007669"/>
    <property type="project" value="InterPro"/>
</dbReference>
<dbReference type="GO" id="GO:0005739">
    <property type="term" value="C:mitochondrion"/>
    <property type="evidence" value="ECO:0007669"/>
    <property type="project" value="TreeGrafter"/>
</dbReference>
<dbReference type="Pfam" id="PF04777">
    <property type="entry name" value="Evr1_Alr"/>
    <property type="match status" value="1"/>
</dbReference>
<evidence type="ECO:0000256" key="5">
    <source>
        <dbReference type="ARBA" id="ARBA00023002"/>
    </source>
</evidence>
<keyword evidence="3" id="KW-0285">Flavoprotein</keyword>
<dbReference type="PROSITE" id="PS51324">
    <property type="entry name" value="ERV_ALR"/>
    <property type="match status" value="1"/>
</dbReference>
<name>A0A6C0B725_9ZZZZ</name>
<dbReference type="PANTHER" id="PTHR12645:SF0">
    <property type="entry name" value="FAD-LINKED SULFHYDRYL OXIDASE ALR"/>
    <property type="match status" value="1"/>
</dbReference>
<feature type="domain" description="ERV/ALR sulfhydryl oxidase" evidence="7">
    <location>
        <begin position="15"/>
        <end position="122"/>
    </location>
</feature>
<keyword evidence="4" id="KW-0274">FAD</keyword>
<dbReference type="PANTHER" id="PTHR12645">
    <property type="entry name" value="ALR/ERV"/>
    <property type="match status" value="1"/>
</dbReference>
<evidence type="ECO:0000256" key="4">
    <source>
        <dbReference type="ARBA" id="ARBA00022827"/>
    </source>
</evidence>
<dbReference type="InterPro" id="IPR017905">
    <property type="entry name" value="ERV/ALR_sulphydryl_oxidase"/>
</dbReference>
<keyword evidence="6" id="KW-1015">Disulfide bond</keyword>
<dbReference type="AlphaFoldDB" id="A0A6C0B725"/>
<organism evidence="8">
    <name type="scientific">viral metagenome</name>
    <dbReference type="NCBI Taxonomy" id="1070528"/>
    <lineage>
        <taxon>unclassified sequences</taxon>
        <taxon>metagenomes</taxon>
        <taxon>organismal metagenomes</taxon>
    </lineage>
</organism>
<reference evidence="8" key="1">
    <citation type="journal article" date="2020" name="Nature">
        <title>Giant virus diversity and host interactions through global metagenomics.</title>
        <authorList>
            <person name="Schulz F."/>
            <person name="Roux S."/>
            <person name="Paez-Espino D."/>
            <person name="Jungbluth S."/>
            <person name="Walsh D.A."/>
            <person name="Denef V.J."/>
            <person name="McMahon K.D."/>
            <person name="Konstantinidis K.T."/>
            <person name="Eloe-Fadrosh E.A."/>
            <person name="Kyrpides N.C."/>
            <person name="Woyke T."/>
        </authorList>
    </citation>
    <scope>NUCLEOTIDE SEQUENCE</scope>
    <source>
        <strain evidence="8">GVMAG-M-3300010157-4</strain>
    </source>
</reference>
<comment type="cofactor">
    <cofactor evidence="1">
        <name>FAD</name>
        <dbReference type="ChEBI" id="CHEBI:57692"/>
    </cofactor>
</comment>
<dbReference type="GO" id="GO:0050660">
    <property type="term" value="F:flavin adenine dinucleotide binding"/>
    <property type="evidence" value="ECO:0007669"/>
    <property type="project" value="TreeGrafter"/>
</dbReference>
<dbReference type="InterPro" id="IPR036774">
    <property type="entry name" value="ERV/ALR_sulphydryl_oxid_sf"/>
</dbReference>